<evidence type="ECO:0000313" key="7">
    <source>
        <dbReference type="Proteomes" id="UP000274922"/>
    </source>
</evidence>
<dbReference type="GO" id="GO:0005737">
    <property type="term" value="C:cytoplasm"/>
    <property type="evidence" value="ECO:0007669"/>
    <property type="project" value="TreeGrafter"/>
</dbReference>
<dbReference type="EC" id="3.1.4.12" evidence="2"/>
<feature type="region of interest" description="Disordered" evidence="4">
    <location>
        <begin position="194"/>
        <end position="238"/>
    </location>
</feature>
<accession>A0A4P9X655</accession>
<dbReference type="PANTHER" id="PTHR16320:SF1">
    <property type="entry name" value="SPHINGOMYELINASE DDB_G0288017"/>
    <property type="match status" value="1"/>
</dbReference>
<dbReference type="Pfam" id="PF03372">
    <property type="entry name" value="Exo_endo_phos"/>
    <property type="match status" value="1"/>
</dbReference>
<evidence type="ECO:0000259" key="5">
    <source>
        <dbReference type="Pfam" id="PF03372"/>
    </source>
</evidence>
<dbReference type="OrthoDB" id="40902at2759"/>
<feature type="compositionally biased region" description="Low complexity" evidence="4">
    <location>
        <begin position="210"/>
        <end position="223"/>
    </location>
</feature>
<dbReference type="STRING" id="1555241.A0A4P9X655"/>
<dbReference type="GO" id="GO:0004767">
    <property type="term" value="F:sphingomyelin phosphodiesterase activity"/>
    <property type="evidence" value="ECO:0007669"/>
    <property type="project" value="UniProtKB-EC"/>
</dbReference>
<dbReference type="Proteomes" id="UP000274922">
    <property type="component" value="Unassembled WGS sequence"/>
</dbReference>
<dbReference type="InterPro" id="IPR005135">
    <property type="entry name" value="Endo/exonuclease/phosphatase"/>
</dbReference>
<dbReference type="CDD" id="cd09078">
    <property type="entry name" value="nSMase"/>
    <property type="match status" value="1"/>
</dbReference>
<dbReference type="InterPro" id="IPR036691">
    <property type="entry name" value="Endo/exonu/phosph_ase_sf"/>
</dbReference>
<dbReference type="GO" id="GO:0005576">
    <property type="term" value="C:extracellular region"/>
    <property type="evidence" value="ECO:0007669"/>
    <property type="project" value="InterPro"/>
</dbReference>
<dbReference type="AlphaFoldDB" id="A0A4P9X655"/>
<feature type="non-terminal residue" evidence="6">
    <location>
        <position position="1"/>
    </location>
</feature>
<evidence type="ECO:0000256" key="1">
    <source>
        <dbReference type="ARBA" id="ARBA00006335"/>
    </source>
</evidence>
<dbReference type="PANTHER" id="PTHR16320">
    <property type="entry name" value="SPHINGOMYELINASE FAMILY MEMBER"/>
    <property type="match status" value="1"/>
</dbReference>
<dbReference type="EMBL" id="ML014205">
    <property type="protein sequence ID" value="RKP00657.1"/>
    <property type="molecule type" value="Genomic_DNA"/>
</dbReference>
<keyword evidence="3" id="KW-0378">Hydrolase</keyword>
<feature type="non-terminal residue" evidence="6">
    <location>
        <position position="323"/>
    </location>
</feature>
<proteinExistence type="inferred from homology"/>
<keyword evidence="7" id="KW-1185">Reference proteome</keyword>
<dbReference type="SUPFAM" id="SSF56219">
    <property type="entry name" value="DNase I-like"/>
    <property type="match status" value="1"/>
</dbReference>
<protein>
    <recommendedName>
        <fullName evidence="2">sphingomyelin phosphodiesterase</fullName>
        <ecNumber evidence="2">3.1.4.12</ecNumber>
    </recommendedName>
</protein>
<feature type="compositionally biased region" description="Pro residues" evidence="4">
    <location>
        <begin position="200"/>
        <end position="209"/>
    </location>
</feature>
<evidence type="ECO:0000256" key="3">
    <source>
        <dbReference type="ARBA" id="ARBA00022801"/>
    </source>
</evidence>
<name>A0A4P9X655_9FUNG</name>
<reference evidence="7" key="1">
    <citation type="journal article" date="2018" name="Nat. Microbiol.">
        <title>Leveraging single-cell genomics to expand the fungal tree of life.</title>
        <authorList>
            <person name="Ahrendt S.R."/>
            <person name="Quandt C.A."/>
            <person name="Ciobanu D."/>
            <person name="Clum A."/>
            <person name="Salamov A."/>
            <person name="Andreopoulos B."/>
            <person name="Cheng J.F."/>
            <person name="Woyke T."/>
            <person name="Pelin A."/>
            <person name="Henrissat B."/>
            <person name="Reynolds N.K."/>
            <person name="Benny G.L."/>
            <person name="Smith M.E."/>
            <person name="James T.Y."/>
            <person name="Grigoriev I.V."/>
        </authorList>
    </citation>
    <scope>NUCLEOTIDE SEQUENCE [LARGE SCALE GENOMIC DNA]</scope>
    <source>
        <strain evidence="7">ATCC 52028</strain>
    </source>
</reference>
<organism evidence="6 7">
    <name type="scientific">Caulochytrium protostelioides</name>
    <dbReference type="NCBI Taxonomy" id="1555241"/>
    <lineage>
        <taxon>Eukaryota</taxon>
        <taxon>Fungi</taxon>
        <taxon>Fungi incertae sedis</taxon>
        <taxon>Chytridiomycota</taxon>
        <taxon>Chytridiomycota incertae sedis</taxon>
        <taxon>Chytridiomycetes</taxon>
        <taxon>Caulochytriales</taxon>
        <taxon>Caulochytriaceae</taxon>
        <taxon>Caulochytrium</taxon>
    </lineage>
</organism>
<evidence type="ECO:0000256" key="4">
    <source>
        <dbReference type="SAM" id="MobiDB-lite"/>
    </source>
</evidence>
<feature type="domain" description="Endonuclease/exonuclease/phosphatase" evidence="5">
    <location>
        <begin position="33"/>
        <end position="320"/>
    </location>
</feature>
<sequence>TMHLLTYNLFLRPPLIRSGPSDYKEARLEQFACEVLPHYDVVAFQELFAFANGRRDTLLRRARAAGLPHHAVCPVPGLWEGRIDAGLAIVSRFPIVKTALLTYDRGIHSDWLAAKGVLYAKLAVLPNRHVHVFTSHTQASYEMAPGEDSPSRQIRERQLARAARFMVRTLLKTRDRLDDPVLFCGDLNVNARPMAATPPTAEPPSPTPSPRSDAAGAVSLAAAESPKPLTTPASPARRRPFAVFHDLLPRVKGYPPPPTTTNVLPGRTDDGKCLDYIFLVETPVGAAAANPIASGTIKIRDVAVRPFPVSNQPYEHLSDHCGV</sequence>
<dbReference type="InterPro" id="IPR038772">
    <property type="entry name" value="Sph/SMPD2-like"/>
</dbReference>
<evidence type="ECO:0000313" key="6">
    <source>
        <dbReference type="EMBL" id="RKP00657.1"/>
    </source>
</evidence>
<comment type="similarity">
    <text evidence="1">Belongs to the neutral sphingomyelinase family.</text>
</comment>
<evidence type="ECO:0000256" key="2">
    <source>
        <dbReference type="ARBA" id="ARBA00012369"/>
    </source>
</evidence>
<dbReference type="InterPro" id="IPR017766">
    <property type="entry name" value="Sphingomyelinase/PLipase_C"/>
</dbReference>
<dbReference type="Gene3D" id="3.60.10.10">
    <property type="entry name" value="Endonuclease/exonuclease/phosphatase"/>
    <property type="match status" value="1"/>
</dbReference>
<gene>
    <name evidence="6" type="ORF">CXG81DRAFT_5732</name>
</gene>